<dbReference type="AlphaFoldDB" id="A0A7U2NP92"/>
<dbReference type="OrthoDB" id="73875at2759"/>
<dbReference type="SUPFAM" id="SSF51445">
    <property type="entry name" value="(Trans)glycosidases"/>
    <property type="match status" value="1"/>
</dbReference>
<sequence>MLRFLSTLVLVLLGCVQAQFIQRWTWQNLQAPNSDVYVPTPFWHREAIKGLRQVLIPATDIILEYNCNKMPAICQNVRNWEADASKSTWAGRQAGWFTFDFGQRAQQRFPGFTGLTSRADIRREFQCPKETWAGTRAAPRCPEPNQPNVVPLWANGLTGQPITDIVPQDLSEPLKKANLEIMYWSSNPQNPTQSRRRSGRSYSCDEFPPASWIEGGVGTAGQGNPEGDGSTGTTYCAPISNRCGNIGSEQNWQGLIHASLARILFNHFQAQSPKVNPTQEDGIAFRFRLLDGAKAVAQRHGARVYFLDAAGAEQFQGKGGFRRRSGETINVPSTNTSAAAKLTFADNLSTADLVDAGWVYAGFVMDDNSTEPIIEMPSGEVITAGDTTALNAAVKLSMTVVNGSTQSVSFGDTDDVLAPAAASATLSAMAAGSSGFTVGATPFNTSSSVEKNVTSWNITAGDVDESLTTYDFQTQRQPQSDMIDIIGLSEQYILGQLSGNSTRNSIGSVNGTRLLNETGSAATWRRSSHHQMHQSGALTKRQAVEGPMQCGPGKPCLDGSCCNSDGKCGFKSYNCGEKCISNCDAKAMCGIDSADGQTSCGLKLCCSFYGWCGTEDVHCKDPEPQYGKTPCQAGFGSCDIKPSPSCGKSSGTAKGRRIGYYQGWNTRERKCDKVAPRQINTRGLTHLFYSFAFFHPTTFEIMPMNDGDIPIYGEFTSLKRNGLQTWIAIGGWSFNDPGTKTYNAYSDMVSTQGNRAAFVSSLIHFMDTYGFQGADIDWEYPAEPKRGGRKEDTDNLVLLMKEMHAAFAGRYGSSLTIAPDYW</sequence>
<dbReference type="InterPro" id="IPR017853">
    <property type="entry name" value="GH"/>
</dbReference>
<dbReference type="InterPro" id="IPR001223">
    <property type="entry name" value="Glyco_hydro18_cat"/>
</dbReference>
<organism evidence="6 7">
    <name type="scientific">Phaeosphaeria nodorum (strain SN15 / ATCC MYA-4574 / FGSC 10173)</name>
    <name type="common">Glume blotch fungus</name>
    <name type="synonym">Parastagonospora nodorum</name>
    <dbReference type="NCBI Taxonomy" id="321614"/>
    <lineage>
        <taxon>Eukaryota</taxon>
        <taxon>Fungi</taxon>
        <taxon>Dikarya</taxon>
        <taxon>Ascomycota</taxon>
        <taxon>Pezizomycotina</taxon>
        <taxon>Dothideomycetes</taxon>
        <taxon>Pleosporomycetidae</taxon>
        <taxon>Pleosporales</taxon>
        <taxon>Pleosporineae</taxon>
        <taxon>Phaeosphaeriaceae</taxon>
        <taxon>Parastagonospora</taxon>
    </lineage>
</organism>
<evidence type="ECO:0000256" key="1">
    <source>
        <dbReference type="ARBA" id="ARBA00022669"/>
    </source>
</evidence>
<keyword evidence="7" id="KW-1185">Reference proteome</keyword>
<keyword evidence="3" id="KW-0732">Signal</keyword>
<dbReference type="PROSITE" id="PS51257">
    <property type="entry name" value="PROKAR_LIPOPROTEIN"/>
    <property type="match status" value="1"/>
</dbReference>
<feature type="chain" id="PRO_5030840904" evidence="3">
    <location>
        <begin position="19"/>
        <end position="822"/>
    </location>
</feature>
<dbReference type="VEuPathDB" id="FungiDB:JI435_309300"/>
<dbReference type="GO" id="GO:0008061">
    <property type="term" value="F:chitin binding"/>
    <property type="evidence" value="ECO:0007669"/>
    <property type="project" value="UniProtKB-UniRule"/>
</dbReference>
<feature type="signal peptide" evidence="3">
    <location>
        <begin position="1"/>
        <end position="18"/>
    </location>
</feature>
<dbReference type="PANTHER" id="PTHR11177">
    <property type="entry name" value="CHITINASE"/>
    <property type="match status" value="1"/>
</dbReference>
<protein>
    <submittedName>
        <fullName evidence="6">Chitinase</fullName>
    </submittedName>
</protein>
<dbReference type="InterPro" id="IPR036861">
    <property type="entry name" value="Endochitinase-like_sf"/>
</dbReference>
<dbReference type="PROSITE" id="PS51910">
    <property type="entry name" value="GH18_2"/>
    <property type="match status" value="1"/>
</dbReference>
<dbReference type="GO" id="GO:0005975">
    <property type="term" value="P:carbohydrate metabolic process"/>
    <property type="evidence" value="ECO:0007669"/>
    <property type="project" value="InterPro"/>
</dbReference>
<keyword evidence="1 2" id="KW-0147">Chitin-binding</keyword>
<comment type="caution">
    <text evidence="2">Lacks conserved residue(s) required for the propagation of feature annotation.</text>
</comment>
<dbReference type="Proteomes" id="UP000663193">
    <property type="component" value="Chromosome 18"/>
</dbReference>
<dbReference type="Gene3D" id="3.20.20.80">
    <property type="entry name" value="Glycosidases"/>
    <property type="match status" value="1"/>
</dbReference>
<name>A0A7U2NP92_PHANO</name>
<evidence type="ECO:0000259" key="4">
    <source>
        <dbReference type="PROSITE" id="PS50941"/>
    </source>
</evidence>
<feature type="domain" description="GH18" evidence="5">
    <location>
        <begin position="655"/>
        <end position="822"/>
    </location>
</feature>
<dbReference type="CDD" id="cd00035">
    <property type="entry name" value="ChtBD1"/>
    <property type="match status" value="1"/>
</dbReference>
<evidence type="ECO:0000259" key="5">
    <source>
        <dbReference type="PROSITE" id="PS51910"/>
    </source>
</evidence>
<dbReference type="InterPro" id="IPR001002">
    <property type="entry name" value="Chitin-bd_1"/>
</dbReference>
<evidence type="ECO:0000256" key="2">
    <source>
        <dbReference type="PROSITE-ProRule" id="PRU00261"/>
    </source>
</evidence>
<dbReference type="EMBL" id="CP069040">
    <property type="protein sequence ID" value="QRD05506.1"/>
    <property type="molecule type" value="Genomic_DNA"/>
</dbReference>
<dbReference type="Gene3D" id="3.30.60.10">
    <property type="entry name" value="Endochitinase-like"/>
    <property type="match status" value="1"/>
</dbReference>
<dbReference type="Pfam" id="PF00704">
    <property type="entry name" value="Glyco_hydro_18"/>
    <property type="match status" value="1"/>
</dbReference>
<keyword evidence="2" id="KW-1015">Disulfide bond</keyword>
<feature type="disulfide bond" evidence="2">
    <location>
        <begin position="605"/>
        <end position="619"/>
    </location>
</feature>
<evidence type="ECO:0000313" key="7">
    <source>
        <dbReference type="Proteomes" id="UP000663193"/>
    </source>
</evidence>
<dbReference type="SUPFAM" id="SSF57016">
    <property type="entry name" value="Plant lectins/antimicrobial peptides"/>
    <property type="match status" value="1"/>
</dbReference>
<dbReference type="PANTHER" id="PTHR11177:SF317">
    <property type="entry name" value="CHITINASE 12-RELATED"/>
    <property type="match status" value="1"/>
</dbReference>
<dbReference type="PROSITE" id="PS50941">
    <property type="entry name" value="CHIT_BIND_I_2"/>
    <property type="match status" value="1"/>
</dbReference>
<accession>A0A7U2NP92</accession>
<dbReference type="InterPro" id="IPR050314">
    <property type="entry name" value="Glycosyl_Hydrlase_18"/>
</dbReference>
<evidence type="ECO:0000313" key="6">
    <source>
        <dbReference type="EMBL" id="QRD05506.1"/>
    </source>
</evidence>
<gene>
    <name evidence="6" type="ORF">JI435_309300</name>
</gene>
<feature type="domain" description="Chitin-binding type-1" evidence="4">
    <location>
        <begin position="586"/>
        <end position="640"/>
    </location>
</feature>
<feature type="disulfide bond" evidence="2">
    <location>
        <begin position="600"/>
        <end position="612"/>
    </location>
</feature>
<evidence type="ECO:0000256" key="3">
    <source>
        <dbReference type="SAM" id="SignalP"/>
    </source>
</evidence>
<reference evidence="7" key="1">
    <citation type="journal article" date="2021" name="BMC Genomics">
        <title>Chromosome-level genome assembly and manually-curated proteome of model necrotroph Parastagonospora nodorum Sn15 reveals a genome-wide trove of candidate effector homologs, and redundancy of virulence-related functions within an accessory chromosome.</title>
        <authorList>
            <person name="Bertazzoni S."/>
            <person name="Jones D.A.B."/>
            <person name="Phan H.T."/>
            <person name="Tan K.-C."/>
            <person name="Hane J.K."/>
        </authorList>
    </citation>
    <scope>NUCLEOTIDE SEQUENCE [LARGE SCALE GENOMIC DNA]</scope>
    <source>
        <strain evidence="7">SN15 / ATCC MYA-4574 / FGSC 10173)</strain>
    </source>
</reference>
<proteinExistence type="predicted"/>